<evidence type="ECO:0000313" key="4">
    <source>
        <dbReference type="EMBL" id="KJX99795.1"/>
    </source>
</evidence>
<dbReference type="SUPFAM" id="SSF55729">
    <property type="entry name" value="Acyl-CoA N-acyltransferases (Nat)"/>
    <property type="match status" value="1"/>
</dbReference>
<feature type="domain" description="N-acetyltransferase" evidence="3">
    <location>
        <begin position="10"/>
        <end position="173"/>
    </location>
</feature>
<keyword evidence="5" id="KW-1185">Reference proteome</keyword>
<reference evidence="4 5" key="1">
    <citation type="submission" date="2015-03" db="EMBL/GenBank/DDBJ databases">
        <title>RNA-seq based gene annotation and comparative genomics of four Zymoseptoria species reveal species-specific pathogenicity related genes and transposable element activity.</title>
        <authorList>
            <person name="Grandaubert J."/>
            <person name="Bhattacharyya A."/>
            <person name="Stukenbrock E.H."/>
        </authorList>
    </citation>
    <scope>NUCLEOTIDE SEQUENCE [LARGE SCALE GENOMIC DNA]</scope>
    <source>
        <strain evidence="4 5">Zb18110</strain>
    </source>
</reference>
<dbReference type="Proteomes" id="UP000033647">
    <property type="component" value="Unassembled WGS sequence"/>
</dbReference>
<keyword evidence="2" id="KW-0012">Acyltransferase</keyword>
<dbReference type="PANTHER" id="PTHR43877:SF1">
    <property type="entry name" value="ACETYLTRANSFERASE"/>
    <property type="match status" value="1"/>
</dbReference>
<accession>A0A0F4GUA3</accession>
<dbReference type="CDD" id="cd04301">
    <property type="entry name" value="NAT_SF"/>
    <property type="match status" value="1"/>
</dbReference>
<sequence length="196" mass="21832">MAQPTPKPPFTLRSATPDDIPTLCTIGKSAVSKFGSIPELAHLVGASEDAAMLKKVENSLSRGRIFIAESSSEPRAAAGFLGAFQMDSTLYISEISVHPSFSSQGVGTLLLDAVLDWARERAREKDSPMARASLTAYAEVPWNGPWYERRGFREVDAAKLGPEHVEKMRYDREERDLNRPGYHRYCMLWEEKTGEP</sequence>
<proteinExistence type="predicted"/>
<comment type="caution">
    <text evidence="4">The sequence shown here is derived from an EMBL/GenBank/DDBJ whole genome shotgun (WGS) entry which is preliminary data.</text>
</comment>
<dbReference type="PANTHER" id="PTHR43877">
    <property type="entry name" value="AMINOALKYLPHOSPHONATE N-ACETYLTRANSFERASE-RELATED-RELATED"/>
    <property type="match status" value="1"/>
</dbReference>
<dbReference type="EMBL" id="LAFY01000344">
    <property type="protein sequence ID" value="KJX99795.1"/>
    <property type="molecule type" value="Genomic_DNA"/>
</dbReference>
<dbReference type="OrthoDB" id="2744543at2759"/>
<name>A0A0F4GUA3_9PEZI</name>
<dbReference type="Pfam" id="PF13508">
    <property type="entry name" value="Acetyltransf_7"/>
    <property type="match status" value="1"/>
</dbReference>
<keyword evidence="1" id="KW-0808">Transferase</keyword>
<protein>
    <recommendedName>
        <fullName evidence="3">N-acetyltransferase domain-containing protein</fullName>
    </recommendedName>
</protein>
<dbReference type="AlphaFoldDB" id="A0A0F4GUA3"/>
<dbReference type="InterPro" id="IPR016181">
    <property type="entry name" value="Acyl_CoA_acyltransferase"/>
</dbReference>
<dbReference type="GO" id="GO:0016747">
    <property type="term" value="F:acyltransferase activity, transferring groups other than amino-acyl groups"/>
    <property type="evidence" value="ECO:0007669"/>
    <property type="project" value="InterPro"/>
</dbReference>
<evidence type="ECO:0000256" key="2">
    <source>
        <dbReference type="ARBA" id="ARBA00023315"/>
    </source>
</evidence>
<dbReference type="PROSITE" id="PS51186">
    <property type="entry name" value="GNAT"/>
    <property type="match status" value="1"/>
</dbReference>
<evidence type="ECO:0000256" key="1">
    <source>
        <dbReference type="ARBA" id="ARBA00022679"/>
    </source>
</evidence>
<evidence type="ECO:0000259" key="3">
    <source>
        <dbReference type="PROSITE" id="PS51186"/>
    </source>
</evidence>
<gene>
    <name evidence="4" type="ORF">TI39_contig352g00031</name>
</gene>
<dbReference type="InterPro" id="IPR050832">
    <property type="entry name" value="Bact_Acetyltransf"/>
</dbReference>
<dbReference type="Gene3D" id="3.40.630.30">
    <property type="match status" value="1"/>
</dbReference>
<evidence type="ECO:0000313" key="5">
    <source>
        <dbReference type="Proteomes" id="UP000033647"/>
    </source>
</evidence>
<dbReference type="STRING" id="1047168.A0A0F4GUA3"/>
<dbReference type="InterPro" id="IPR000182">
    <property type="entry name" value="GNAT_dom"/>
</dbReference>
<organism evidence="4 5">
    <name type="scientific">Zymoseptoria brevis</name>
    <dbReference type="NCBI Taxonomy" id="1047168"/>
    <lineage>
        <taxon>Eukaryota</taxon>
        <taxon>Fungi</taxon>
        <taxon>Dikarya</taxon>
        <taxon>Ascomycota</taxon>
        <taxon>Pezizomycotina</taxon>
        <taxon>Dothideomycetes</taxon>
        <taxon>Dothideomycetidae</taxon>
        <taxon>Mycosphaerellales</taxon>
        <taxon>Mycosphaerellaceae</taxon>
        <taxon>Zymoseptoria</taxon>
    </lineage>
</organism>